<name>A0AAD4NR55_9PLEO</name>
<gene>
    <name evidence="1" type="ORF">G6011_03496</name>
</gene>
<dbReference type="AlphaFoldDB" id="A0AAD4NR55"/>
<keyword evidence="2" id="KW-1185">Reference proteome</keyword>
<proteinExistence type="predicted"/>
<dbReference type="Proteomes" id="UP001199106">
    <property type="component" value="Unassembled WGS sequence"/>
</dbReference>
<accession>A0AAD4NR55</accession>
<organism evidence="1 2">
    <name type="scientific">Alternaria panax</name>
    <dbReference type="NCBI Taxonomy" id="48097"/>
    <lineage>
        <taxon>Eukaryota</taxon>
        <taxon>Fungi</taxon>
        <taxon>Dikarya</taxon>
        <taxon>Ascomycota</taxon>
        <taxon>Pezizomycotina</taxon>
        <taxon>Dothideomycetes</taxon>
        <taxon>Pleosporomycetidae</taxon>
        <taxon>Pleosporales</taxon>
        <taxon>Pleosporineae</taxon>
        <taxon>Pleosporaceae</taxon>
        <taxon>Alternaria</taxon>
        <taxon>Alternaria sect. Panax</taxon>
    </lineage>
</organism>
<dbReference type="EMBL" id="JAANER010000002">
    <property type="protein sequence ID" value="KAG9193461.1"/>
    <property type="molecule type" value="Genomic_DNA"/>
</dbReference>
<reference evidence="1" key="1">
    <citation type="submission" date="2021-07" db="EMBL/GenBank/DDBJ databases">
        <title>Genome Resource of American Ginseng Black Spot Pathogen Alternaria panax.</title>
        <authorList>
            <person name="Qiu C."/>
            <person name="Wang W."/>
            <person name="Liu Z."/>
        </authorList>
    </citation>
    <scope>NUCLEOTIDE SEQUENCE</scope>
    <source>
        <strain evidence="1">BNCC115425</strain>
    </source>
</reference>
<evidence type="ECO:0000313" key="1">
    <source>
        <dbReference type="EMBL" id="KAG9193461.1"/>
    </source>
</evidence>
<protein>
    <submittedName>
        <fullName evidence="1">Uncharacterized protein</fullName>
    </submittedName>
</protein>
<sequence>MNRDSDQGTSYIDPLNTHWDSDIEEEMVSWGWGNWVEEDSWCYSSEQGLMPALTVLAISDTYTGYGGEHICWSAFHYDGPGVIFDPDGPEYIDDKDDMMLAKDI</sequence>
<evidence type="ECO:0000313" key="2">
    <source>
        <dbReference type="Proteomes" id="UP001199106"/>
    </source>
</evidence>
<comment type="caution">
    <text evidence="1">The sequence shown here is derived from an EMBL/GenBank/DDBJ whole genome shotgun (WGS) entry which is preliminary data.</text>
</comment>